<dbReference type="OrthoDB" id="3066802at2759"/>
<evidence type="ECO:0000313" key="3">
    <source>
        <dbReference type="Proteomes" id="UP000054549"/>
    </source>
</evidence>
<keyword evidence="3" id="KW-1185">Reference proteome</keyword>
<evidence type="ECO:0000256" key="1">
    <source>
        <dbReference type="SAM" id="MobiDB-lite"/>
    </source>
</evidence>
<gene>
    <name evidence="2" type="ORF">M378DRAFT_19350</name>
</gene>
<dbReference type="InParanoid" id="A0A0C2VYN2"/>
<dbReference type="HOGENOM" id="CLU_903065_0_0_1"/>
<dbReference type="EMBL" id="KN819082">
    <property type="protein sequence ID" value="KIL53957.1"/>
    <property type="molecule type" value="Genomic_DNA"/>
</dbReference>
<accession>A0A0C2VYN2</accession>
<name>A0A0C2VYN2_AMAMK</name>
<feature type="region of interest" description="Disordered" evidence="1">
    <location>
        <begin position="41"/>
        <end position="104"/>
    </location>
</feature>
<protein>
    <submittedName>
        <fullName evidence="2">Uncharacterized protein</fullName>
    </submittedName>
</protein>
<dbReference type="Proteomes" id="UP000054549">
    <property type="component" value="Unassembled WGS sequence"/>
</dbReference>
<dbReference type="AlphaFoldDB" id="A0A0C2VYN2"/>
<organism evidence="2 3">
    <name type="scientific">Amanita muscaria (strain Koide BX008)</name>
    <dbReference type="NCBI Taxonomy" id="946122"/>
    <lineage>
        <taxon>Eukaryota</taxon>
        <taxon>Fungi</taxon>
        <taxon>Dikarya</taxon>
        <taxon>Basidiomycota</taxon>
        <taxon>Agaricomycotina</taxon>
        <taxon>Agaricomycetes</taxon>
        <taxon>Agaricomycetidae</taxon>
        <taxon>Agaricales</taxon>
        <taxon>Pluteineae</taxon>
        <taxon>Amanitaceae</taxon>
        <taxon>Amanita</taxon>
    </lineage>
</organism>
<dbReference type="STRING" id="946122.A0A0C2VYN2"/>
<reference evidence="2 3" key="1">
    <citation type="submission" date="2014-04" db="EMBL/GenBank/DDBJ databases">
        <title>Evolutionary Origins and Diversification of the Mycorrhizal Mutualists.</title>
        <authorList>
            <consortium name="DOE Joint Genome Institute"/>
            <consortium name="Mycorrhizal Genomics Consortium"/>
            <person name="Kohler A."/>
            <person name="Kuo A."/>
            <person name="Nagy L.G."/>
            <person name="Floudas D."/>
            <person name="Copeland A."/>
            <person name="Barry K.W."/>
            <person name="Cichocki N."/>
            <person name="Veneault-Fourrey C."/>
            <person name="LaButti K."/>
            <person name="Lindquist E.A."/>
            <person name="Lipzen A."/>
            <person name="Lundell T."/>
            <person name="Morin E."/>
            <person name="Murat C."/>
            <person name="Riley R."/>
            <person name="Ohm R."/>
            <person name="Sun H."/>
            <person name="Tunlid A."/>
            <person name="Henrissat B."/>
            <person name="Grigoriev I.V."/>
            <person name="Hibbett D.S."/>
            <person name="Martin F."/>
        </authorList>
    </citation>
    <scope>NUCLEOTIDE SEQUENCE [LARGE SCALE GENOMIC DNA]</scope>
    <source>
        <strain evidence="2 3">Koide BX008</strain>
    </source>
</reference>
<proteinExistence type="predicted"/>
<evidence type="ECO:0000313" key="2">
    <source>
        <dbReference type="EMBL" id="KIL53957.1"/>
    </source>
</evidence>
<sequence>MPADWQCSCGREYSRESDFTRHQNQCSVAKKRQRKINEQFLSKLRVRPNPFGKRPRQDSGPSGRSYDIPSVSSVIGSEVADSDISNRCTTPEEALAPRDSIPFPDVDPNPTIADSESLSYHPAMADDIATTLESESHPGPIQTGPRIRRPTAKVLATREDALPEGPGPLMDEPTAATAPARRVILYVNEKLRTAANRFGLHREYRKLPTRIPDIDAALATFMAEDEVEPPAVDSELKHRSILDIIYPYPNLSSFLFGHWHHKGSEKKTNLERRQMQELFKNPSFDSRDICDLKMSNHLGTGLDGAVTQ</sequence>